<comment type="caution">
    <text evidence="2">The sequence shown here is derived from an EMBL/GenBank/DDBJ whole genome shotgun (WGS) entry which is preliminary data.</text>
</comment>
<name>A0A226ENS0_FOLCA</name>
<evidence type="ECO:0000313" key="3">
    <source>
        <dbReference type="Proteomes" id="UP000198287"/>
    </source>
</evidence>
<dbReference type="AlphaFoldDB" id="A0A226ENS0"/>
<reference evidence="2 3" key="1">
    <citation type="submission" date="2015-12" db="EMBL/GenBank/DDBJ databases">
        <title>The genome of Folsomia candida.</title>
        <authorList>
            <person name="Faddeeva A."/>
            <person name="Derks M.F."/>
            <person name="Anvar Y."/>
            <person name="Smit S."/>
            <person name="Van Straalen N."/>
            <person name="Roelofs D."/>
        </authorList>
    </citation>
    <scope>NUCLEOTIDE SEQUENCE [LARGE SCALE GENOMIC DNA]</scope>
    <source>
        <strain evidence="2 3">VU population</strain>
        <tissue evidence="2">Whole body</tissue>
    </source>
</reference>
<accession>A0A226ENS0</accession>
<organism evidence="2 3">
    <name type="scientific">Folsomia candida</name>
    <name type="common">Springtail</name>
    <dbReference type="NCBI Taxonomy" id="158441"/>
    <lineage>
        <taxon>Eukaryota</taxon>
        <taxon>Metazoa</taxon>
        <taxon>Ecdysozoa</taxon>
        <taxon>Arthropoda</taxon>
        <taxon>Hexapoda</taxon>
        <taxon>Collembola</taxon>
        <taxon>Entomobryomorpha</taxon>
        <taxon>Isotomoidea</taxon>
        <taxon>Isotomidae</taxon>
        <taxon>Proisotominae</taxon>
        <taxon>Folsomia</taxon>
    </lineage>
</organism>
<feature type="region of interest" description="Disordered" evidence="1">
    <location>
        <begin position="1"/>
        <end position="57"/>
    </location>
</feature>
<sequence length="529" mass="60370">MSDHSSDDDDDFVNPPSFSKEKTPETPSTSSKRKLTTPTSSKAKAPKKKKVDDDDDDVKEELQSFKYLKLDSVDDDDEEELVSKNEWRMVEGATRYLRGQPTSPPERGYVNRKIDLREDKKDIAWWQINEGDHKLREFFCTLAREGDEEMGSQQSTTSNLTPLTPPIITGKYPPLTAAERLIAETKIRQAGPNGLEIPGTTSRVAFSPPNQNRQYGLFVYIYTNTKRFICCGIPNCVRTKFTIMDPTPKCYLHKGEQIGFVLAQFTDGANKKNDVVIHTIASFTYIYGDDEGRSQNATREIRIENILKSDFPWKSYSKERETAKKPAAKLVELEDRRLYFDDEDELMKVYAARQTVTLFQLLLWPDTTIKIICLNLDINLPNGAYKELVEEMNLCGLELKIHDKLTPSAATAINLEETEQIPYLLHAEKDESIGALLARGKKEKKEKVAALYFVSNPYIIYAGQALNSGVHKKNLHQDPVFLYKTNKPTTHPDYKIVPEGLVREEERYKWECHLHICALIASLLKLKNC</sequence>
<proteinExistence type="predicted"/>
<protein>
    <submittedName>
        <fullName evidence="2">Uncharacterized protein</fullName>
    </submittedName>
</protein>
<evidence type="ECO:0000313" key="2">
    <source>
        <dbReference type="EMBL" id="OXA59305.1"/>
    </source>
</evidence>
<dbReference type="Proteomes" id="UP000198287">
    <property type="component" value="Unassembled WGS sequence"/>
</dbReference>
<dbReference type="EMBL" id="LNIX01000002">
    <property type="protein sequence ID" value="OXA59305.1"/>
    <property type="molecule type" value="Genomic_DNA"/>
</dbReference>
<evidence type="ECO:0000256" key="1">
    <source>
        <dbReference type="SAM" id="MobiDB-lite"/>
    </source>
</evidence>
<keyword evidence="3" id="KW-1185">Reference proteome</keyword>
<feature type="compositionally biased region" description="Acidic residues" evidence="1">
    <location>
        <begin position="1"/>
        <end position="12"/>
    </location>
</feature>
<gene>
    <name evidence="2" type="ORF">Fcan01_04139</name>
</gene>